<dbReference type="AlphaFoldDB" id="A0AAE1Z5M1"/>
<evidence type="ECO:0000313" key="2">
    <source>
        <dbReference type="EMBL" id="KAK4467224.1"/>
    </source>
</evidence>
<evidence type="ECO:0000313" key="3">
    <source>
        <dbReference type="Proteomes" id="UP001292079"/>
    </source>
</evidence>
<feature type="non-terminal residue" evidence="2">
    <location>
        <position position="107"/>
    </location>
</feature>
<keyword evidence="1" id="KW-0472">Membrane</keyword>
<evidence type="ECO:0000256" key="1">
    <source>
        <dbReference type="SAM" id="Phobius"/>
    </source>
</evidence>
<organism evidence="2 3">
    <name type="scientific">Schistosoma mekongi</name>
    <name type="common">Parasitic worm</name>
    <dbReference type="NCBI Taxonomy" id="38744"/>
    <lineage>
        <taxon>Eukaryota</taxon>
        <taxon>Metazoa</taxon>
        <taxon>Spiralia</taxon>
        <taxon>Lophotrochozoa</taxon>
        <taxon>Platyhelminthes</taxon>
        <taxon>Trematoda</taxon>
        <taxon>Digenea</taxon>
        <taxon>Strigeidida</taxon>
        <taxon>Schistosomatoidea</taxon>
        <taxon>Schistosomatidae</taxon>
        <taxon>Schistosoma</taxon>
    </lineage>
</organism>
<proteinExistence type="predicted"/>
<feature type="transmembrane region" description="Helical" evidence="1">
    <location>
        <begin position="60"/>
        <end position="81"/>
    </location>
</feature>
<comment type="caution">
    <text evidence="2">The sequence shown here is derived from an EMBL/GenBank/DDBJ whole genome shotgun (WGS) entry which is preliminary data.</text>
</comment>
<sequence>MASKGDNCSSKLEGIDAELSKIEEKLSSFDDCRKRTFDLLESQRVLSNLYFKMASPIPCIFSKLIIVWILNNILACLYQLLSQNCLITLKPIVISTCLFQNLENLWI</sequence>
<keyword evidence="1" id="KW-0812">Transmembrane</keyword>
<gene>
    <name evidence="2" type="ORF">MN116_008809</name>
</gene>
<name>A0AAE1Z5M1_SCHME</name>
<reference evidence="2" key="2">
    <citation type="journal article" date="2023" name="Infect Dis Poverty">
        <title>Chromosome-scale genome of the human blood fluke Schistosoma mekongi and its implications for public health.</title>
        <authorList>
            <person name="Zhou M."/>
            <person name="Xu L."/>
            <person name="Xu D."/>
            <person name="Chen W."/>
            <person name="Khan J."/>
            <person name="Hu Y."/>
            <person name="Huang H."/>
            <person name="Wei H."/>
            <person name="Zhang Y."/>
            <person name="Chusongsang P."/>
            <person name="Tanasarnprasert K."/>
            <person name="Hu X."/>
            <person name="Limpanont Y."/>
            <person name="Lv Z."/>
        </authorList>
    </citation>
    <scope>NUCLEOTIDE SEQUENCE</scope>
    <source>
        <strain evidence="2">LV_2022a</strain>
    </source>
</reference>
<protein>
    <submittedName>
        <fullName evidence="2">Uncharacterized protein</fullName>
    </submittedName>
</protein>
<keyword evidence="3" id="KW-1185">Reference proteome</keyword>
<keyword evidence="1" id="KW-1133">Transmembrane helix</keyword>
<reference evidence="2" key="1">
    <citation type="submission" date="2022-04" db="EMBL/GenBank/DDBJ databases">
        <authorList>
            <person name="Xu L."/>
            <person name="Lv Z."/>
        </authorList>
    </citation>
    <scope>NUCLEOTIDE SEQUENCE</scope>
    <source>
        <strain evidence="2">LV_2022a</strain>
    </source>
</reference>
<dbReference type="Proteomes" id="UP001292079">
    <property type="component" value="Unassembled WGS sequence"/>
</dbReference>
<accession>A0AAE1Z5M1</accession>
<dbReference type="EMBL" id="JALJAT010001067">
    <property type="protein sequence ID" value="KAK4467224.1"/>
    <property type="molecule type" value="Genomic_DNA"/>
</dbReference>